<dbReference type="SMART" id="SM00093">
    <property type="entry name" value="SERPIN"/>
    <property type="match status" value="1"/>
</dbReference>
<dbReference type="PANTHER" id="PTHR11461:SF211">
    <property type="entry name" value="GH10112P-RELATED"/>
    <property type="match status" value="1"/>
</dbReference>
<evidence type="ECO:0000256" key="4">
    <source>
        <dbReference type="SAM" id="SignalP"/>
    </source>
</evidence>
<evidence type="ECO:0000313" key="7">
    <source>
        <dbReference type="Proteomes" id="UP000006671"/>
    </source>
</evidence>
<sequence>MATSFTLKLSFFLLCCCCIIVGIKSQADINLQSNIPIVENLETPTRIIGSENVKLSGKIMRNLITNSIMDHFQNVMFSPISLGYSLSVILEACEKDDPKRGELTTLLSKFNLGELKNSMQSIVEFSHETDMLNDEKARLILTPALFASEEFLAKTGFKKDNLYMKNLLIQSCNFTTDEAANESRKMMNRIISEKNNETTTAFIGTGFITNATQAIYADTGLFVGKWEKPFDLNDTSIELFRVISSADEDVVEYIEIEMMNQHNSSFEHGEQKNFQWIKLKYKDAPYSMLFIVPKDALSLYGDSEERFNRFVNRQLDSGCISCSFPTKEKFFKKISIPKFRVESKSKISGLLRAKTFSAPSLFPKVEPKKKKVNSTQTNETAPVEVPPTQTETTVPEFWRLNEFFHKTVIEFSELGTVEGEITPENAKLVEEREQDDSNFVLDRPFAFILHHEPTNSAVLVGKIAVL</sequence>
<dbReference type="GeneID" id="8858275"/>
<dbReference type="InterPro" id="IPR023796">
    <property type="entry name" value="Serpin_dom"/>
</dbReference>
<dbReference type="InterPro" id="IPR042185">
    <property type="entry name" value="Serpin_sf_2"/>
</dbReference>
<accession>D2VXF7</accession>
<dbReference type="InterPro" id="IPR000215">
    <property type="entry name" value="Serpin_fam"/>
</dbReference>
<dbReference type="SUPFAM" id="SSF56574">
    <property type="entry name" value="Serpins"/>
    <property type="match status" value="1"/>
</dbReference>
<organism evidence="7">
    <name type="scientific">Naegleria gruberi</name>
    <name type="common">Amoeba</name>
    <dbReference type="NCBI Taxonomy" id="5762"/>
    <lineage>
        <taxon>Eukaryota</taxon>
        <taxon>Discoba</taxon>
        <taxon>Heterolobosea</taxon>
        <taxon>Tetramitia</taxon>
        <taxon>Eutetramitia</taxon>
        <taxon>Vahlkampfiidae</taxon>
        <taxon>Naegleria</taxon>
    </lineage>
</organism>
<protein>
    <submittedName>
        <fullName evidence="6">Predicted protein</fullName>
    </submittedName>
</protein>
<dbReference type="Proteomes" id="UP000006671">
    <property type="component" value="Unassembled WGS sequence"/>
</dbReference>
<dbReference type="AlphaFoldDB" id="D2VXF7"/>
<evidence type="ECO:0000256" key="1">
    <source>
        <dbReference type="ARBA" id="ARBA00009500"/>
    </source>
</evidence>
<dbReference type="OMA" id="FILHHEP"/>
<evidence type="ECO:0000259" key="5">
    <source>
        <dbReference type="SMART" id="SM00093"/>
    </source>
</evidence>
<dbReference type="RefSeq" id="XP_002671245.1">
    <property type="nucleotide sequence ID" value="XM_002671199.1"/>
</dbReference>
<dbReference type="Gene3D" id="3.30.497.10">
    <property type="entry name" value="Antithrombin, subunit I, domain 2"/>
    <property type="match status" value="1"/>
</dbReference>
<dbReference type="InParanoid" id="D2VXF7"/>
<feature type="region of interest" description="Disordered" evidence="3">
    <location>
        <begin position="367"/>
        <end position="388"/>
    </location>
</feature>
<dbReference type="eggNOG" id="KOG2392">
    <property type="taxonomic scope" value="Eukaryota"/>
</dbReference>
<dbReference type="KEGG" id="ngr:NAEGRDRAFT_53017"/>
<feature type="compositionally biased region" description="Low complexity" evidence="3">
    <location>
        <begin position="379"/>
        <end position="388"/>
    </location>
</feature>
<dbReference type="PANTHER" id="PTHR11461">
    <property type="entry name" value="SERINE PROTEASE INHIBITOR, SERPIN"/>
    <property type="match status" value="1"/>
</dbReference>
<proteinExistence type="inferred from homology"/>
<keyword evidence="7" id="KW-1185">Reference proteome</keyword>
<feature type="domain" description="Serpin" evidence="5">
    <location>
        <begin position="60"/>
        <end position="466"/>
    </location>
</feature>
<dbReference type="Gene3D" id="2.30.39.10">
    <property type="entry name" value="Alpha-1-antitrypsin, domain 1"/>
    <property type="match status" value="1"/>
</dbReference>
<keyword evidence="4" id="KW-0732">Signal</keyword>
<reference evidence="6 7" key="1">
    <citation type="journal article" date="2010" name="Cell">
        <title>The genome of Naegleria gruberi illuminates early eukaryotic versatility.</title>
        <authorList>
            <person name="Fritz-Laylin L.K."/>
            <person name="Prochnik S.E."/>
            <person name="Ginger M.L."/>
            <person name="Dacks J.B."/>
            <person name="Carpenter M.L."/>
            <person name="Field M.C."/>
            <person name="Kuo A."/>
            <person name="Paredez A."/>
            <person name="Chapman J."/>
            <person name="Pham J."/>
            <person name="Shu S."/>
            <person name="Neupane R."/>
            <person name="Cipriano M."/>
            <person name="Mancuso J."/>
            <person name="Tu H."/>
            <person name="Salamov A."/>
            <person name="Lindquist E."/>
            <person name="Shapiro H."/>
            <person name="Lucas S."/>
            <person name="Grigoriev I.V."/>
            <person name="Cande W.Z."/>
            <person name="Fulton C."/>
            <person name="Rokhsar D.S."/>
            <person name="Dawson S.C."/>
        </authorList>
    </citation>
    <scope>NUCLEOTIDE SEQUENCE [LARGE SCALE GENOMIC DNA]</scope>
    <source>
        <strain evidence="6 7">NEG-M</strain>
    </source>
</reference>
<dbReference type="VEuPathDB" id="AmoebaDB:NAEGRDRAFT_53017"/>
<dbReference type="InterPro" id="IPR036186">
    <property type="entry name" value="Serpin_sf"/>
</dbReference>
<evidence type="ECO:0000256" key="2">
    <source>
        <dbReference type="RuleBase" id="RU000411"/>
    </source>
</evidence>
<comment type="similarity">
    <text evidence="1 2">Belongs to the serpin family.</text>
</comment>
<dbReference type="GO" id="GO:0004867">
    <property type="term" value="F:serine-type endopeptidase inhibitor activity"/>
    <property type="evidence" value="ECO:0007669"/>
    <property type="project" value="InterPro"/>
</dbReference>
<evidence type="ECO:0000313" key="6">
    <source>
        <dbReference type="EMBL" id="EFC38501.1"/>
    </source>
</evidence>
<dbReference type="InterPro" id="IPR042178">
    <property type="entry name" value="Serpin_sf_1"/>
</dbReference>
<dbReference type="EMBL" id="GG738907">
    <property type="protein sequence ID" value="EFC38501.1"/>
    <property type="molecule type" value="Genomic_DNA"/>
</dbReference>
<feature type="signal peptide" evidence="4">
    <location>
        <begin position="1"/>
        <end position="25"/>
    </location>
</feature>
<dbReference type="Pfam" id="PF00079">
    <property type="entry name" value="Serpin"/>
    <property type="match status" value="1"/>
</dbReference>
<feature type="chain" id="PRO_5003038003" evidence="4">
    <location>
        <begin position="26"/>
        <end position="466"/>
    </location>
</feature>
<name>D2VXF7_NAEGR</name>
<dbReference type="OrthoDB" id="671595at2759"/>
<evidence type="ECO:0000256" key="3">
    <source>
        <dbReference type="SAM" id="MobiDB-lite"/>
    </source>
</evidence>
<dbReference type="GO" id="GO:0005615">
    <property type="term" value="C:extracellular space"/>
    <property type="evidence" value="ECO:0007669"/>
    <property type="project" value="InterPro"/>
</dbReference>
<gene>
    <name evidence="6" type="ORF">NAEGRDRAFT_53017</name>
</gene>
<dbReference type="STRING" id="5762.D2VXF7"/>